<dbReference type="AlphaFoldDB" id="A0A364L979"/>
<evidence type="ECO:0000313" key="3">
    <source>
        <dbReference type="EMBL" id="RAO72370.1"/>
    </source>
</evidence>
<evidence type="ECO:0000256" key="2">
    <source>
        <dbReference type="SAM" id="SignalP"/>
    </source>
</evidence>
<keyword evidence="2" id="KW-0732">Signal</keyword>
<dbReference type="OrthoDB" id="4225897at2759"/>
<feature type="region of interest" description="Disordered" evidence="1">
    <location>
        <begin position="22"/>
        <end position="62"/>
    </location>
</feature>
<organism evidence="3 4">
    <name type="scientific">Talaromyces amestolkiae</name>
    <dbReference type="NCBI Taxonomy" id="1196081"/>
    <lineage>
        <taxon>Eukaryota</taxon>
        <taxon>Fungi</taxon>
        <taxon>Dikarya</taxon>
        <taxon>Ascomycota</taxon>
        <taxon>Pezizomycotina</taxon>
        <taxon>Eurotiomycetes</taxon>
        <taxon>Eurotiomycetidae</taxon>
        <taxon>Eurotiales</taxon>
        <taxon>Trichocomaceae</taxon>
        <taxon>Talaromyces</taxon>
        <taxon>Talaromyces sect. Talaromyces</taxon>
    </lineage>
</organism>
<comment type="caution">
    <text evidence="3">The sequence shown here is derived from an EMBL/GenBank/DDBJ whole genome shotgun (WGS) entry which is preliminary data.</text>
</comment>
<sequence>MQLSKLLLSTLLLYTTTSFAEKASSSPSSTTTTLSHPTDSSNDTSSIPNHNGTEEEEEPNPHQLSLDAISHEWTQICSLGCQPGTFPSDTYHLTHYLLPHLINIQYKPSCNAKSAHLKYFKEIAECSGRHDLCAEKLDKGTMKCRDKALRKVTTDLKHLGEGGMDCEREEDWQGEFYGSVLEGMRWFRREVCAPRELMKKGGGEMRDCRLMGTCMSPADEL</sequence>
<dbReference type="EMBL" id="MIKG01000019">
    <property type="protein sequence ID" value="RAO72370.1"/>
    <property type="molecule type" value="Genomic_DNA"/>
</dbReference>
<feature type="compositionally biased region" description="Polar residues" evidence="1">
    <location>
        <begin position="42"/>
        <end position="51"/>
    </location>
</feature>
<reference evidence="3 4" key="1">
    <citation type="journal article" date="2017" name="Biotechnol. Biofuels">
        <title>Differential beta-glucosidase expression as a function of carbon source availability in Talaromyces amestolkiae: a genomic and proteomic approach.</title>
        <authorList>
            <person name="de Eugenio L.I."/>
            <person name="Mendez-Liter J.A."/>
            <person name="Nieto-Dominguez M."/>
            <person name="Alonso L."/>
            <person name="Gil-Munoz J."/>
            <person name="Barriuso J."/>
            <person name="Prieto A."/>
            <person name="Martinez M.J."/>
        </authorList>
    </citation>
    <scope>NUCLEOTIDE SEQUENCE [LARGE SCALE GENOMIC DNA]</scope>
    <source>
        <strain evidence="3 4">CIB</strain>
    </source>
</reference>
<name>A0A364L979_TALAM</name>
<dbReference type="GeneID" id="63797596"/>
<dbReference type="RefSeq" id="XP_040736884.1">
    <property type="nucleotide sequence ID" value="XM_040881181.1"/>
</dbReference>
<dbReference type="Proteomes" id="UP000249363">
    <property type="component" value="Unassembled WGS sequence"/>
</dbReference>
<feature type="compositionally biased region" description="Low complexity" evidence="1">
    <location>
        <begin position="22"/>
        <end position="41"/>
    </location>
</feature>
<evidence type="ECO:0000256" key="1">
    <source>
        <dbReference type="SAM" id="MobiDB-lite"/>
    </source>
</evidence>
<feature type="signal peptide" evidence="2">
    <location>
        <begin position="1"/>
        <end position="20"/>
    </location>
</feature>
<protein>
    <recommendedName>
        <fullName evidence="5">Extracellular membrane protein CFEM domain-containing protein</fullName>
    </recommendedName>
</protein>
<keyword evidence="4" id="KW-1185">Reference proteome</keyword>
<gene>
    <name evidence="3" type="ORF">BHQ10_008382</name>
</gene>
<evidence type="ECO:0008006" key="5">
    <source>
        <dbReference type="Google" id="ProtNLM"/>
    </source>
</evidence>
<feature type="chain" id="PRO_5016721190" description="Extracellular membrane protein CFEM domain-containing protein" evidence="2">
    <location>
        <begin position="21"/>
        <end position="221"/>
    </location>
</feature>
<accession>A0A364L979</accession>
<evidence type="ECO:0000313" key="4">
    <source>
        <dbReference type="Proteomes" id="UP000249363"/>
    </source>
</evidence>
<proteinExistence type="predicted"/>